<feature type="signal peptide" evidence="1">
    <location>
        <begin position="1"/>
        <end position="22"/>
    </location>
</feature>
<evidence type="ECO:0000313" key="3">
    <source>
        <dbReference type="Proteomes" id="UP000231658"/>
    </source>
</evidence>
<dbReference type="AlphaFoldDB" id="A0A1C3RIE1"/>
<proteinExistence type="predicted"/>
<sequence length="121" mass="13091">MKNAFRIGLLGLLLLWGKAVSAQDLAFLSALEDVPLMAGLSEATDEIVYFDTPAGRIVEAYAVGTVTKSSILSYYKESLPSLGWQASSTTSFKREGEYLSLFISMDGKDATVRFALSPNAK</sequence>
<protein>
    <submittedName>
        <fullName evidence="2">Uncharacterized protein</fullName>
    </submittedName>
</protein>
<dbReference type="EMBL" id="FLYE01000034">
    <property type="protein sequence ID" value="SCA56984.1"/>
    <property type="molecule type" value="Genomic_DNA"/>
</dbReference>
<evidence type="ECO:0000313" key="2">
    <source>
        <dbReference type="EMBL" id="SCA56984.1"/>
    </source>
</evidence>
<name>A0A1C3RIE1_9PROT</name>
<evidence type="ECO:0000256" key="1">
    <source>
        <dbReference type="SAM" id="SignalP"/>
    </source>
</evidence>
<dbReference type="OrthoDB" id="14876at2"/>
<feature type="chain" id="PRO_5008680791" evidence="1">
    <location>
        <begin position="23"/>
        <end position="121"/>
    </location>
</feature>
<keyword evidence="1" id="KW-0732">Signal</keyword>
<dbReference type="STRING" id="1867952.MTBPR1_40007"/>
<dbReference type="Proteomes" id="UP000231658">
    <property type="component" value="Unassembled WGS sequence"/>
</dbReference>
<organism evidence="2 3">
    <name type="scientific">Candidatus Terasakiella magnetica</name>
    <dbReference type="NCBI Taxonomy" id="1867952"/>
    <lineage>
        <taxon>Bacteria</taxon>
        <taxon>Pseudomonadati</taxon>
        <taxon>Pseudomonadota</taxon>
        <taxon>Alphaproteobacteria</taxon>
        <taxon>Rhodospirillales</taxon>
        <taxon>Terasakiellaceae</taxon>
        <taxon>Terasakiella</taxon>
    </lineage>
</organism>
<keyword evidence="3" id="KW-1185">Reference proteome</keyword>
<accession>A0A1C3RIE1</accession>
<dbReference type="RefSeq" id="WP_069189056.1">
    <property type="nucleotide sequence ID" value="NZ_FLYE01000034.1"/>
</dbReference>
<gene>
    <name evidence="2" type="ORF">MTBPR1_40007</name>
</gene>
<reference evidence="2 3" key="1">
    <citation type="submission" date="2016-07" db="EMBL/GenBank/DDBJ databases">
        <authorList>
            <person name="Lefevre C.T."/>
        </authorList>
    </citation>
    <scope>NUCLEOTIDE SEQUENCE [LARGE SCALE GENOMIC DNA]</scope>
    <source>
        <strain evidence="2">PR1</strain>
    </source>
</reference>